<accession>A0A1D4KIQ3</accession>
<dbReference type="EMBL" id="FMPI01000005">
    <property type="protein sequence ID" value="SCS74937.1"/>
    <property type="molecule type" value="Genomic_DNA"/>
</dbReference>
<protein>
    <submittedName>
        <fullName evidence="1">Uncharacterized protein</fullName>
    </submittedName>
</protein>
<dbReference type="Proteomes" id="UP000095768">
    <property type="component" value="Unassembled WGS sequence"/>
</dbReference>
<evidence type="ECO:0000313" key="1">
    <source>
        <dbReference type="EMBL" id="SCS73966.1"/>
    </source>
</evidence>
<organism evidence="1 4">
    <name type="scientific">Staphylococcus caeli</name>
    <dbReference type="NCBI Taxonomy" id="2201815"/>
    <lineage>
        <taxon>Bacteria</taxon>
        <taxon>Bacillati</taxon>
        <taxon>Bacillota</taxon>
        <taxon>Bacilli</taxon>
        <taxon>Bacillales</taxon>
        <taxon>Staphylococcaceae</taxon>
        <taxon>Staphylococcus</taxon>
    </lineage>
</organism>
<sequence length="68" mass="8208">MSQELLESMGKKSYYSSRNLKKVEEYKVLSDEKFFEKQQVVYEKNYNSKAYKNGKLINNKVKYKKIKL</sequence>
<dbReference type="RefSeq" id="WP_180365212.1">
    <property type="nucleotide sequence ID" value="NZ_FMPG01000003.1"/>
</dbReference>
<reference evidence="2 3" key="1">
    <citation type="submission" date="2016-09" db="EMBL/GenBank/DDBJ databases">
        <authorList>
            <consortium name="Pathogen Informatics"/>
            <person name="Sun Q."/>
            <person name="Inoue M."/>
        </authorList>
    </citation>
    <scope>NUCLEOTIDE SEQUENCE [LARGE SCALE GENOMIC DNA]</scope>
    <source>
        <strain evidence="2 3">82C</strain>
    </source>
</reference>
<reference evidence="1 4" key="2">
    <citation type="submission" date="2016-09" db="EMBL/GenBank/DDBJ databases">
        <authorList>
            <consortium name="Pathogen Informatics"/>
        </authorList>
    </citation>
    <scope>NUCLEOTIDE SEQUENCE [LARGE SCALE GENOMIC DNA]</scope>
    <source>
        <strain evidence="1 4">82B</strain>
    </source>
</reference>
<evidence type="ECO:0000313" key="3">
    <source>
        <dbReference type="Proteomes" id="UP000095412"/>
    </source>
</evidence>
<gene>
    <name evidence="1" type="ORF">SAMEA2297795_01023</name>
    <name evidence="2" type="ORF">SAMEA2297796_01080</name>
</gene>
<dbReference type="AlphaFoldDB" id="A0A1D4KIQ3"/>
<dbReference type="Proteomes" id="UP000095412">
    <property type="component" value="Unassembled WGS sequence"/>
</dbReference>
<evidence type="ECO:0000313" key="4">
    <source>
        <dbReference type="Proteomes" id="UP000095768"/>
    </source>
</evidence>
<name>A0A1D4KIQ3_9STAP</name>
<proteinExistence type="predicted"/>
<evidence type="ECO:0000313" key="2">
    <source>
        <dbReference type="EMBL" id="SCS74937.1"/>
    </source>
</evidence>
<dbReference type="EMBL" id="FMPG01000003">
    <property type="protein sequence ID" value="SCS73966.1"/>
    <property type="molecule type" value="Genomic_DNA"/>
</dbReference>
<keyword evidence="3" id="KW-1185">Reference proteome</keyword>